<dbReference type="GO" id="GO:0009450">
    <property type="term" value="P:gamma-aminobutyric acid catabolic process"/>
    <property type="evidence" value="ECO:0007669"/>
    <property type="project" value="TreeGrafter"/>
</dbReference>
<dbReference type="PANTHER" id="PTHR43353">
    <property type="entry name" value="SUCCINATE-SEMIALDEHYDE DEHYDROGENASE, MITOCHONDRIAL"/>
    <property type="match status" value="1"/>
</dbReference>
<dbReference type="InterPro" id="IPR050740">
    <property type="entry name" value="Aldehyde_DH_Superfamily"/>
</dbReference>
<evidence type="ECO:0000256" key="9">
    <source>
        <dbReference type="SAM" id="MobiDB-lite"/>
    </source>
</evidence>
<feature type="region of interest" description="Disordered" evidence="9">
    <location>
        <begin position="589"/>
        <end position="608"/>
    </location>
</feature>
<evidence type="ECO:0000256" key="6">
    <source>
        <dbReference type="ARBA" id="ARBA00067047"/>
    </source>
</evidence>
<evidence type="ECO:0000256" key="8">
    <source>
        <dbReference type="RuleBase" id="RU003345"/>
    </source>
</evidence>
<dbReference type="OrthoDB" id="310895at2759"/>
<evidence type="ECO:0000256" key="1">
    <source>
        <dbReference type="ARBA" id="ARBA00005176"/>
    </source>
</evidence>
<evidence type="ECO:0000313" key="12">
    <source>
        <dbReference type="Proteomes" id="UP000730481"/>
    </source>
</evidence>
<dbReference type="Pfam" id="PF00171">
    <property type="entry name" value="Aldedh"/>
    <property type="match status" value="1"/>
</dbReference>
<comment type="caution">
    <text evidence="11">The sequence shown here is derived from an EMBL/GenBank/DDBJ whole genome shotgun (WGS) entry which is preliminary data.</text>
</comment>
<dbReference type="Gene3D" id="3.40.605.10">
    <property type="entry name" value="Aldehyde Dehydrogenase, Chain A, domain 1"/>
    <property type="match status" value="1"/>
</dbReference>
<sequence length="753" mass="81215">MSSLASTLKEPSLLVQSRAFIDGEWVLFNPPQTFPVYNPATNAVIGSAPECTVDHVNTAISAASAAFPIWRAQSGRQRARIVRKIADLIVEHKSDIAKIITAENGKAKADAEGEVMFSAGFFEWFAEEAPRLYGDVVPHAQPNSRIQVIKQPVGVCGLITPWNFPLAMAARKVAAALAAGCTVVLKTDGVTPFSGNVLGVLAERAGLPNGVLNIVTALENTPQLGLALCESDIVKKISFTGSTRVGKILMKQSADTLKKLSLELGGNAPFIVFDDADIETAVSSAIVAKFKVTGQTCVCANRIYVQEGIYDQFAKRLVEEVSKFKVGNGAEASVTHGPMTTSVDKAEGHVKDALDKGATLLFGGKRLPDLGKNFFQPTVLGDVNDTMEVTYEETFGPLAALTKFKTEDEVIARANKSDVGLASYIMTTDLARSYRVQERLEFGMVAINTGVISDWAAPFGGVKHSGMGREGSKYGVNDYMVLRQLSREASIPLAATGSCQHKPTVSIFFLSRLFFLQSFRRQRKVLGINSIPDVDKITDKMPPSPIKPSSPIFISGRNRSQTVDRMPLHHPPSHAPIIPPYCISQSHTDTVPLEPDPSASTKSAADTSAPLHPVDSLLLQVVLDKDGKTLGLKLVDINSVKPRKANIWAPLPIGKEKTGLVFDVESTKAIQELYTKASLTLGSGRVMGIMFAPPTADAGGIARDADWSFLEDEVEKKEPDKKSKDGAGDGGFKTELSNYQLLLDLQDSIHRKL</sequence>
<dbReference type="InterPro" id="IPR016162">
    <property type="entry name" value="Ald_DH_N"/>
</dbReference>
<evidence type="ECO:0000313" key="11">
    <source>
        <dbReference type="EMBL" id="KAF4334903.1"/>
    </source>
</evidence>
<comment type="catalytic activity">
    <reaction evidence="5">
        <text>succinate semialdehyde + NAD(+) + H2O = succinate + NADH + 2 H(+)</text>
        <dbReference type="Rhea" id="RHEA:13217"/>
        <dbReference type="ChEBI" id="CHEBI:15377"/>
        <dbReference type="ChEBI" id="CHEBI:15378"/>
        <dbReference type="ChEBI" id="CHEBI:30031"/>
        <dbReference type="ChEBI" id="CHEBI:57540"/>
        <dbReference type="ChEBI" id="CHEBI:57706"/>
        <dbReference type="ChEBI" id="CHEBI:57945"/>
        <dbReference type="EC" id="1.2.1.16"/>
    </reaction>
</comment>
<gene>
    <name evidence="11" type="ORF">FBEOM_11263</name>
</gene>
<dbReference type="InterPro" id="IPR016161">
    <property type="entry name" value="Ald_DH/histidinol_DH"/>
</dbReference>
<dbReference type="EMBL" id="PVQB02000619">
    <property type="protein sequence ID" value="KAF4334903.1"/>
    <property type="molecule type" value="Genomic_DNA"/>
</dbReference>
<evidence type="ECO:0000256" key="4">
    <source>
        <dbReference type="ARBA" id="ARBA00050387"/>
    </source>
</evidence>
<reference evidence="11" key="2">
    <citation type="submission" date="2020-02" db="EMBL/GenBank/DDBJ databases">
        <title>Identification and distribution of gene clusters putatively required for synthesis of sphingolipid metabolism inhibitors in phylogenetically diverse species of the filamentous fungus Fusarium.</title>
        <authorList>
            <person name="Kim H.-S."/>
            <person name="Busman M."/>
            <person name="Brown D.W."/>
            <person name="Divon H."/>
            <person name="Uhlig S."/>
            <person name="Proctor R.H."/>
        </authorList>
    </citation>
    <scope>NUCLEOTIDE SEQUENCE</scope>
    <source>
        <strain evidence="11">NRRL 25174</strain>
    </source>
</reference>
<dbReference type="PANTHER" id="PTHR43353:SF11">
    <property type="entry name" value="SUCCINATE SEMIALDEHYDE DEHYDROGENASE (EUROFUNG)"/>
    <property type="match status" value="1"/>
</dbReference>
<comment type="catalytic activity">
    <reaction evidence="4">
        <text>succinate semialdehyde + NADP(+) + H2O = succinate + NADPH + 2 H(+)</text>
        <dbReference type="Rhea" id="RHEA:13213"/>
        <dbReference type="ChEBI" id="CHEBI:15377"/>
        <dbReference type="ChEBI" id="CHEBI:15378"/>
        <dbReference type="ChEBI" id="CHEBI:30031"/>
        <dbReference type="ChEBI" id="CHEBI:57706"/>
        <dbReference type="ChEBI" id="CHEBI:57783"/>
        <dbReference type="ChEBI" id="CHEBI:58349"/>
        <dbReference type="EC" id="1.2.1.16"/>
    </reaction>
</comment>
<evidence type="ECO:0000256" key="7">
    <source>
        <dbReference type="PROSITE-ProRule" id="PRU10007"/>
    </source>
</evidence>
<dbReference type="InterPro" id="IPR029510">
    <property type="entry name" value="Ald_DH_CS_GLU"/>
</dbReference>
<comment type="pathway">
    <text evidence="1">Amino-acid degradation; 4-aminobutanoate degradation.</text>
</comment>
<comment type="similarity">
    <text evidence="2 8">Belongs to the aldehyde dehydrogenase family.</text>
</comment>
<accession>A0A9P5DUJ8</accession>
<dbReference type="FunFam" id="3.40.309.10:FF:000004">
    <property type="entry name" value="Succinate-semialdehyde dehydrogenase I"/>
    <property type="match status" value="1"/>
</dbReference>
<dbReference type="FunFam" id="3.40.605.10:FF:000005">
    <property type="entry name" value="Succinate-semialdehyde dehydrogenase I"/>
    <property type="match status" value="1"/>
</dbReference>
<feature type="compositionally biased region" description="Low complexity" evidence="9">
    <location>
        <begin position="596"/>
        <end position="608"/>
    </location>
</feature>
<reference evidence="11" key="1">
    <citation type="journal article" date="2017" name="Mycologia">
        <title>Fusarium algeriense, sp. nov., a novel toxigenic crown rot pathogen of durum wheat from Algeria is nested in the Fusarium burgessii species complex.</title>
        <authorList>
            <person name="Laraba I."/>
            <person name="Keddad A."/>
            <person name="Boureghda H."/>
            <person name="Abdallah N."/>
            <person name="Vaughan M.M."/>
            <person name="Proctor R.H."/>
            <person name="Busman M."/>
            <person name="O'Donnell K."/>
        </authorList>
    </citation>
    <scope>NUCLEOTIDE SEQUENCE</scope>
    <source>
        <strain evidence="11">NRRL 25174</strain>
    </source>
</reference>
<proteinExistence type="inferred from homology"/>
<feature type="compositionally biased region" description="Basic and acidic residues" evidence="9">
    <location>
        <begin position="714"/>
        <end position="727"/>
    </location>
</feature>
<feature type="active site" evidence="7">
    <location>
        <position position="263"/>
    </location>
</feature>
<dbReference type="InterPro" id="IPR016163">
    <property type="entry name" value="Ald_DH_C"/>
</dbReference>
<evidence type="ECO:0000256" key="3">
    <source>
        <dbReference type="ARBA" id="ARBA00023002"/>
    </source>
</evidence>
<organism evidence="11 12">
    <name type="scientific">Fusarium beomiforme</name>
    <dbReference type="NCBI Taxonomy" id="44412"/>
    <lineage>
        <taxon>Eukaryota</taxon>
        <taxon>Fungi</taxon>
        <taxon>Dikarya</taxon>
        <taxon>Ascomycota</taxon>
        <taxon>Pezizomycotina</taxon>
        <taxon>Sordariomycetes</taxon>
        <taxon>Hypocreomycetidae</taxon>
        <taxon>Hypocreales</taxon>
        <taxon>Nectriaceae</taxon>
        <taxon>Fusarium</taxon>
        <taxon>Fusarium burgessii species complex</taxon>
    </lineage>
</organism>
<dbReference type="SUPFAM" id="SSF53720">
    <property type="entry name" value="ALDH-like"/>
    <property type="match status" value="1"/>
</dbReference>
<protein>
    <recommendedName>
        <fullName evidence="6">succinate-semialdehyde dehydrogenase [NAD(P)(+)]</fullName>
        <ecNumber evidence="6">1.2.1.16</ecNumber>
    </recommendedName>
</protein>
<evidence type="ECO:0000256" key="2">
    <source>
        <dbReference type="ARBA" id="ARBA00009986"/>
    </source>
</evidence>
<evidence type="ECO:0000256" key="5">
    <source>
        <dbReference type="ARBA" id="ARBA00052698"/>
    </source>
</evidence>
<feature type="region of interest" description="Disordered" evidence="9">
    <location>
        <begin position="713"/>
        <end position="732"/>
    </location>
</feature>
<dbReference type="Proteomes" id="UP000730481">
    <property type="component" value="Unassembled WGS sequence"/>
</dbReference>
<keyword evidence="3 8" id="KW-0560">Oxidoreductase</keyword>
<dbReference type="AlphaFoldDB" id="A0A9P5DUJ8"/>
<dbReference type="Gene3D" id="3.40.309.10">
    <property type="entry name" value="Aldehyde Dehydrogenase, Chain A, domain 2"/>
    <property type="match status" value="1"/>
</dbReference>
<dbReference type="EC" id="1.2.1.16" evidence="6"/>
<dbReference type="CDD" id="cd07103">
    <property type="entry name" value="ALDH_F5_SSADH_GabD"/>
    <property type="match status" value="1"/>
</dbReference>
<dbReference type="GO" id="GO:0004777">
    <property type="term" value="F:succinate-semialdehyde dehydrogenase (NAD+) activity"/>
    <property type="evidence" value="ECO:0007669"/>
    <property type="project" value="TreeGrafter"/>
</dbReference>
<dbReference type="PROSITE" id="PS00687">
    <property type="entry name" value="ALDEHYDE_DEHYDR_GLU"/>
    <property type="match status" value="1"/>
</dbReference>
<name>A0A9P5DUJ8_9HYPO</name>
<keyword evidence="12" id="KW-1185">Reference proteome</keyword>
<dbReference type="GO" id="GO:0005737">
    <property type="term" value="C:cytoplasm"/>
    <property type="evidence" value="ECO:0007669"/>
    <property type="project" value="TreeGrafter"/>
</dbReference>
<dbReference type="InterPro" id="IPR015590">
    <property type="entry name" value="Aldehyde_DH_dom"/>
</dbReference>
<evidence type="ECO:0000259" key="10">
    <source>
        <dbReference type="Pfam" id="PF00171"/>
    </source>
</evidence>
<feature type="domain" description="Aldehyde dehydrogenase" evidence="10">
    <location>
        <begin position="29"/>
        <end position="483"/>
    </location>
</feature>